<dbReference type="WBParaSite" id="scaffold9015_cov165.g13583">
    <property type="protein sequence ID" value="scaffold9015_cov165.g13583"/>
    <property type="gene ID" value="scaffold9015_cov165.g13583"/>
</dbReference>
<dbReference type="Proteomes" id="UP000887561">
    <property type="component" value="Unplaced"/>
</dbReference>
<organism evidence="2 3">
    <name type="scientific">Meloidogyne javanica</name>
    <name type="common">Root-knot nematode worm</name>
    <dbReference type="NCBI Taxonomy" id="6303"/>
    <lineage>
        <taxon>Eukaryota</taxon>
        <taxon>Metazoa</taxon>
        <taxon>Ecdysozoa</taxon>
        <taxon>Nematoda</taxon>
        <taxon>Chromadorea</taxon>
        <taxon>Rhabditida</taxon>
        <taxon>Tylenchina</taxon>
        <taxon>Tylenchomorpha</taxon>
        <taxon>Tylenchoidea</taxon>
        <taxon>Meloidogynidae</taxon>
        <taxon>Meloidogyninae</taxon>
        <taxon>Meloidogyne</taxon>
        <taxon>Meloidogyne incognita group</taxon>
    </lineage>
</organism>
<protein>
    <submittedName>
        <fullName evidence="3">Uncharacterized protein</fullName>
    </submittedName>
</protein>
<evidence type="ECO:0000313" key="2">
    <source>
        <dbReference type="Proteomes" id="UP000887561"/>
    </source>
</evidence>
<evidence type="ECO:0000313" key="3">
    <source>
        <dbReference type="WBParaSite" id="scaffold9015_cov165.g13583"/>
    </source>
</evidence>
<reference evidence="3" key="1">
    <citation type="submission" date="2022-11" db="UniProtKB">
        <authorList>
            <consortium name="WormBaseParasite"/>
        </authorList>
    </citation>
    <scope>IDENTIFICATION</scope>
</reference>
<feature type="coiled-coil region" evidence="1">
    <location>
        <begin position="7"/>
        <end position="37"/>
    </location>
</feature>
<evidence type="ECO:0000256" key="1">
    <source>
        <dbReference type="SAM" id="Coils"/>
    </source>
</evidence>
<proteinExistence type="predicted"/>
<accession>A0A915NCU7</accession>
<sequence length="102" mass="12064">MQKPKTMPEATLQAMEEEEALQELAREKIENAQLEQINQISMTAQENEDFDYQDEDFDYQDEDFDYECEDEGEDFDCGEDVEYEGEDLDYEGFERVTGFRAN</sequence>
<keyword evidence="2" id="KW-1185">Reference proteome</keyword>
<dbReference type="AlphaFoldDB" id="A0A915NCU7"/>
<name>A0A915NCU7_MELJA</name>
<keyword evidence="1" id="KW-0175">Coiled coil</keyword>